<keyword evidence="2" id="KW-1185">Reference proteome</keyword>
<evidence type="ECO:0000313" key="2">
    <source>
        <dbReference type="Proteomes" id="UP000005737"/>
    </source>
</evidence>
<dbReference type="SUPFAM" id="SSF47598">
    <property type="entry name" value="Ribbon-helix-helix"/>
    <property type="match status" value="1"/>
</dbReference>
<dbReference type="AlphaFoldDB" id="H2CIZ1"/>
<accession>H2CIZ1</accession>
<name>H2CIZ1_9LEPT</name>
<proteinExistence type="predicted"/>
<evidence type="ECO:0000313" key="1">
    <source>
        <dbReference type="EMBL" id="EHQ04908.1"/>
    </source>
</evidence>
<dbReference type="InterPro" id="IPR010985">
    <property type="entry name" value="Ribbon_hlx_hlx"/>
</dbReference>
<dbReference type="STRING" id="183.GCA_002009735_00721"/>
<dbReference type="InterPro" id="IPR035069">
    <property type="entry name" value="TTHA1013/TTHA0281-like"/>
</dbReference>
<dbReference type="Pfam" id="PF05534">
    <property type="entry name" value="HicB"/>
    <property type="match status" value="1"/>
</dbReference>
<dbReference type="GO" id="GO:0006355">
    <property type="term" value="P:regulation of DNA-templated transcription"/>
    <property type="evidence" value="ECO:0007669"/>
    <property type="project" value="InterPro"/>
</dbReference>
<protein>
    <recommendedName>
        <fullName evidence="3">HicB family protein</fullName>
    </recommendedName>
</protein>
<gene>
    <name evidence="1" type="ORF">Lepil_0199</name>
</gene>
<dbReference type="RefSeq" id="WP_002769069.1">
    <property type="nucleotide sequence ID" value="NZ_JH597773.1"/>
</dbReference>
<dbReference type="SUPFAM" id="SSF143100">
    <property type="entry name" value="TTHA1013/TTHA0281-like"/>
    <property type="match status" value="1"/>
</dbReference>
<dbReference type="InterPro" id="IPR008651">
    <property type="entry name" value="Uncharacterised_HicB"/>
</dbReference>
<reference evidence="1 2" key="1">
    <citation type="submission" date="2011-10" db="EMBL/GenBank/DDBJ databases">
        <title>The Improved High-Quality Draft genome of Leptonema illini DSM 21528.</title>
        <authorList>
            <consortium name="US DOE Joint Genome Institute (JGI-PGF)"/>
            <person name="Lucas S."/>
            <person name="Copeland A."/>
            <person name="Lapidus A."/>
            <person name="Glavina del Rio T."/>
            <person name="Dalin E."/>
            <person name="Tice H."/>
            <person name="Bruce D."/>
            <person name="Goodwin L."/>
            <person name="Pitluck S."/>
            <person name="Peters L."/>
            <person name="Mikhailova N."/>
            <person name="Held B."/>
            <person name="Kyrpides N."/>
            <person name="Mavromatis K."/>
            <person name="Ivanova N."/>
            <person name="Markowitz V."/>
            <person name="Cheng J.-F."/>
            <person name="Hugenholtz P."/>
            <person name="Woyke T."/>
            <person name="Wu D."/>
            <person name="Gronow S."/>
            <person name="Wellnitz S."/>
            <person name="Brambilla E.-M."/>
            <person name="Klenk H.-P."/>
            <person name="Eisen J.A."/>
        </authorList>
    </citation>
    <scope>NUCLEOTIDE SEQUENCE [LARGE SCALE GENOMIC DNA]</scope>
    <source>
        <strain evidence="1 2">DSM 21528</strain>
    </source>
</reference>
<sequence>MMEYKGYIGTVEFDADARIFHGDVINTRDVITFQGKTVDEIEHAFRESIDDYLEWCAVEGVDPEKPYSGKFNLRLSPDLHKEAAVTAKRLKMSLNSFVEKALRDELKAL</sequence>
<dbReference type="EMBL" id="JH597773">
    <property type="protein sequence ID" value="EHQ04908.1"/>
    <property type="molecule type" value="Genomic_DNA"/>
</dbReference>
<organism evidence="1 2">
    <name type="scientific">Leptonema illini DSM 21528</name>
    <dbReference type="NCBI Taxonomy" id="929563"/>
    <lineage>
        <taxon>Bacteria</taxon>
        <taxon>Pseudomonadati</taxon>
        <taxon>Spirochaetota</taxon>
        <taxon>Spirochaetia</taxon>
        <taxon>Leptospirales</taxon>
        <taxon>Leptospiraceae</taxon>
        <taxon>Leptonema</taxon>
    </lineage>
</organism>
<evidence type="ECO:0008006" key="3">
    <source>
        <dbReference type="Google" id="ProtNLM"/>
    </source>
</evidence>
<dbReference type="HOGENOM" id="CLU_134927_1_1_12"/>
<dbReference type="Proteomes" id="UP000005737">
    <property type="component" value="Unassembled WGS sequence"/>
</dbReference>